<dbReference type="AlphaFoldDB" id="A0A1Q9HJG6"/>
<dbReference type="SMART" id="SM00855">
    <property type="entry name" value="PGAM"/>
    <property type="match status" value="1"/>
</dbReference>
<dbReference type="PANTHER" id="PTHR48100:SF1">
    <property type="entry name" value="HISTIDINE PHOSPHATASE FAMILY PROTEIN-RELATED"/>
    <property type="match status" value="1"/>
</dbReference>
<name>A0A1Q9HJG6_9VIBR</name>
<sequence length="190" mass="21465">MKLVLLRHGETSWNIERRIHGWLDSPLTPAAIEQINHIQLPTAASSVVWSSDLVRAAHTAQILADKLGAQVRYDVRLRERNFGLLQGEQVDNEPQLKAAWQWYHQRYHKPCDGEFGVEEESVFEHRIRSFLSSLSSGHAQDLVVVVGHGEWLRAALNLINGRVSWHQGDGIIKQAEPIFLDCLPPALSEA</sequence>
<dbReference type="InterPro" id="IPR050275">
    <property type="entry name" value="PGM_Phosphatase"/>
</dbReference>
<evidence type="ECO:0008006" key="7">
    <source>
        <dbReference type="Google" id="ProtNLM"/>
    </source>
</evidence>
<keyword evidence="2" id="KW-0413">Isomerase</keyword>
<dbReference type="EMBL" id="MJMJ01000012">
    <property type="protein sequence ID" value="OLQ90436.1"/>
    <property type="molecule type" value="Genomic_DNA"/>
</dbReference>
<dbReference type="PANTHER" id="PTHR48100">
    <property type="entry name" value="BROAD-SPECIFICITY PHOSPHATASE YOR283W-RELATED"/>
    <property type="match status" value="1"/>
</dbReference>
<reference evidence="5 6" key="1">
    <citation type="submission" date="2016-09" db="EMBL/GenBank/DDBJ databases">
        <title>Genomic Taxonomy of the Vibrionaceae.</title>
        <authorList>
            <person name="Gonzalez-Castillo A."/>
            <person name="Gomez-Gil B."/>
            <person name="Enciso-Ibarra K."/>
        </authorList>
    </citation>
    <scope>NUCLEOTIDE SEQUENCE [LARGE SCALE GENOMIC DNA]</scope>
    <source>
        <strain evidence="5 6">CAIM 703</strain>
    </source>
</reference>
<gene>
    <name evidence="5" type="ORF">BIY22_05425</name>
</gene>
<dbReference type="PROSITE" id="PS00175">
    <property type="entry name" value="PG_MUTASE"/>
    <property type="match status" value="1"/>
</dbReference>
<dbReference type="SUPFAM" id="SSF53254">
    <property type="entry name" value="Phosphoglycerate mutase-like"/>
    <property type="match status" value="1"/>
</dbReference>
<dbReference type="InterPro" id="IPR013078">
    <property type="entry name" value="His_Pase_superF_clade-1"/>
</dbReference>
<accession>A0A1Q9HJG6</accession>
<evidence type="ECO:0000256" key="3">
    <source>
        <dbReference type="PIRSR" id="PIRSR613078-1"/>
    </source>
</evidence>
<dbReference type="RefSeq" id="WP_075708047.1">
    <property type="nucleotide sequence ID" value="NZ_MJMJ01000012.1"/>
</dbReference>
<proteinExistence type="predicted"/>
<comment type="caution">
    <text evidence="5">The sequence shown here is derived from an EMBL/GenBank/DDBJ whole genome shotgun (WGS) entry which is preliminary data.</text>
</comment>
<dbReference type="Pfam" id="PF00300">
    <property type="entry name" value="His_Phos_1"/>
    <property type="match status" value="1"/>
</dbReference>
<dbReference type="InterPro" id="IPR001345">
    <property type="entry name" value="PG/BPGM_mutase_AS"/>
</dbReference>
<feature type="active site" description="Tele-phosphohistidine intermediate" evidence="3">
    <location>
        <position position="8"/>
    </location>
</feature>
<evidence type="ECO:0000256" key="4">
    <source>
        <dbReference type="PIRSR" id="PIRSR613078-2"/>
    </source>
</evidence>
<feature type="binding site" evidence="4">
    <location>
        <begin position="7"/>
        <end position="14"/>
    </location>
    <ligand>
        <name>substrate</name>
    </ligand>
</feature>
<keyword evidence="1" id="KW-0324">Glycolysis</keyword>
<organism evidence="5 6">
    <name type="scientific">Vibrio panuliri</name>
    <dbReference type="NCBI Taxonomy" id="1381081"/>
    <lineage>
        <taxon>Bacteria</taxon>
        <taxon>Pseudomonadati</taxon>
        <taxon>Pseudomonadota</taxon>
        <taxon>Gammaproteobacteria</taxon>
        <taxon>Vibrionales</taxon>
        <taxon>Vibrionaceae</taxon>
        <taxon>Vibrio</taxon>
    </lineage>
</organism>
<evidence type="ECO:0000256" key="2">
    <source>
        <dbReference type="ARBA" id="ARBA00023235"/>
    </source>
</evidence>
<feature type="active site" description="Proton donor/acceptor" evidence="3">
    <location>
        <position position="79"/>
    </location>
</feature>
<dbReference type="CDD" id="cd07067">
    <property type="entry name" value="HP_PGM_like"/>
    <property type="match status" value="1"/>
</dbReference>
<dbReference type="OrthoDB" id="9781415at2"/>
<dbReference type="Gene3D" id="3.40.50.1240">
    <property type="entry name" value="Phosphoglycerate mutase-like"/>
    <property type="match status" value="1"/>
</dbReference>
<protein>
    <recommendedName>
        <fullName evidence="7">Phosphoglycerate mutase</fullName>
    </recommendedName>
</protein>
<evidence type="ECO:0000313" key="5">
    <source>
        <dbReference type="EMBL" id="OLQ90436.1"/>
    </source>
</evidence>
<dbReference type="InterPro" id="IPR029033">
    <property type="entry name" value="His_PPase_superfam"/>
</dbReference>
<dbReference type="GO" id="GO:0016791">
    <property type="term" value="F:phosphatase activity"/>
    <property type="evidence" value="ECO:0007669"/>
    <property type="project" value="TreeGrafter"/>
</dbReference>
<dbReference type="GO" id="GO:0005737">
    <property type="term" value="C:cytoplasm"/>
    <property type="evidence" value="ECO:0007669"/>
    <property type="project" value="TreeGrafter"/>
</dbReference>
<dbReference type="STRING" id="1381081.BIY22_05425"/>
<feature type="binding site" evidence="4">
    <location>
        <position position="55"/>
    </location>
    <ligand>
        <name>substrate</name>
    </ligand>
</feature>
<evidence type="ECO:0000256" key="1">
    <source>
        <dbReference type="ARBA" id="ARBA00023152"/>
    </source>
</evidence>
<dbReference type="Proteomes" id="UP000186313">
    <property type="component" value="Unassembled WGS sequence"/>
</dbReference>
<evidence type="ECO:0000313" key="6">
    <source>
        <dbReference type="Proteomes" id="UP000186313"/>
    </source>
</evidence>